<dbReference type="RefSeq" id="WP_021819661.1">
    <property type="nucleotide sequence ID" value="NZ_AVBC01000039.1"/>
</dbReference>
<dbReference type="InterPro" id="IPR014718">
    <property type="entry name" value="GH-type_carb-bd"/>
</dbReference>
<name>W1N204_9GAMM</name>
<dbReference type="PATRIC" id="fig|1178482.3.peg.2711"/>
<proteinExistence type="predicted"/>
<comment type="caution">
    <text evidence="1">The sequence shown here is derived from an EMBL/GenBank/DDBJ whole genome shotgun (WGS) entry which is preliminary data.</text>
</comment>
<organism evidence="1 2">
    <name type="scientific">Halomonas huangheensis</name>
    <dbReference type="NCBI Taxonomy" id="1178482"/>
    <lineage>
        <taxon>Bacteria</taxon>
        <taxon>Pseudomonadati</taxon>
        <taxon>Pseudomonadota</taxon>
        <taxon>Gammaproteobacteria</taxon>
        <taxon>Oceanospirillales</taxon>
        <taxon>Halomonadaceae</taxon>
        <taxon>Halomonas</taxon>
    </lineage>
</organism>
<dbReference type="CDD" id="cd09023">
    <property type="entry name" value="Aldose_epim_Ec_c4013"/>
    <property type="match status" value="1"/>
</dbReference>
<evidence type="ECO:0000313" key="2">
    <source>
        <dbReference type="Proteomes" id="UP000019113"/>
    </source>
</evidence>
<evidence type="ECO:0008006" key="3">
    <source>
        <dbReference type="Google" id="ProtNLM"/>
    </source>
</evidence>
<dbReference type="GO" id="GO:0030246">
    <property type="term" value="F:carbohydrate binding"/>
    <property type="evidence" value="ECO:0007669"/>
    <property type="project" value="InterPro"/>
</dbReference>
<dbReference type="KEGG" id="hhu:AR456_01990"/>
<dbReference type="Pfam" id="PF14486">
    <property type="entry name" value="DUF4432"/>
    <property type="match status" value="1"/>
</dbReference>
<dbReference type="InterPro" id="IPR027839">
    <property type="entry name" value="DUF4432"/>
</dbReference>
<sequence length="392" mass="44322">MPDIYGQSLSRHDLEARTGDLGQFAGVRLMHLENGVERGIRLLEFRSGTGLRFTVLVDRAMDIADCEYRGQAIGWHSPSGFRHPGLHEYEGEGGLGWMRSFSGFMITCGLDHTLFMYDAPTDNYVYAPRQVAKQSLHGRVGTIPAHLTGYGERWDGDTCLLWAEGIIRQGAVFGEHLELHRRIEIEVGSNAITLNDRVVNRGFYRTPHMLCYHINLGYPLLDEGSRYLAPIRDVVWASHADGYRDQNVGYRTPPTPQRRFHEQVWEHEMGCDDDDQVPCALVNDRLGLGLCVTTRKTQFPCQFQWQNFQAGQYAMGIEPSTHHVLGQSGARDRGEMIWLEHGDERCYQTRFSVLDGDIAIARCEQHIAAIAQQPAEDYPAPSGDFRRIGGRS</sequence>
<dbReference type="eggNOG" id="COG2017">
    <property type="taxonomic scope" value="Bacteria"/>
</dbReference>
<evidence type="ECO:0000313" key="1">
    <source>
        <dbReference type="EMBL" id="ERL49617.1"/>
    </source>
</evidence>
<dbReference type="Gene3D" id="2.70.98.10">
    <property type="match status" value="1"/>
</dbReference>
<dbReference type="STRING" id="1178482.AR456_01990"/>
<reference evidence="1 2" key="1">
    <citation type="submission" date="2013-08" db="EMBL/GenBank/DDBJ databases">
        <title>draft genome of Halomonas huanghegensis, strain BJGMM-B45T.</title>
        <authorList>
            <person name="Miao C."/>
            <person name="Wan Y."/>
            <person name="Jin W."/>
        </authorList>
    </citation>
    <scope>NUCLEOTIDE SEQUENCE [LARGE SCALE GENOMIC DNA]</scope>
    <source>
        <strain evidence="1 2">BJGMM-B45</strain>
    </source>
</reference>
<dbReference type="Proteomes" id="UP000019113">
    <property type="component" value="Unassembled WGS sequence"/>
</dbReference>
<protein>
    <recommendedName>
        <fullName evidence="3">DUF4432 domain-containing protein</fullName>
    </recommendedName>
</protein>
<keyword evidence="2" id="KW-1185">Reference proteome</keyword>
<dbReference type="AlphaFoldDB" id="W1N204"/>
<dbReference type="EMBL" id="AVBC01000039">
    <property type="protein sequence ID" value="ERL49617.1"/>
    <property type="molecule type" value="Genomic_DNA"/>
</dbReference>
<accession>W1N204</accession>
<gene>
    <name evidence="1" type="ORF">BJB45_00430</name>
</gene>
<dbReference type="OrthoDB" id="6183686at2"/>